<dbReference type="InterPro" id="IPR028266">
    <property type="entry name" value="TP53I11"/>
</dbReference>
<evidence type="ECO:0000256" key="7">
    <source>
        <dbReference type="ARBA" id="ARBA00032100"/>
    </source>
</evidence>
<feature type="transmembrane region" description="Helical" evidence="9">
    <location>
        <begin position="153"/>
        <end position="172"/>
    </location>
</feature>
<evidence type="ECO:0000256" key="5">
    <source>
        <dbReference type="ARBA" id="ARBA00022989"/>
    </source>
</evidence>
<accession>A0ABM0MGP0</accession>
<proteinExistence type="predicted"/>
<dbReference type="PANTHER" id="PTHR31584:SF1">
    <property type="entry name" value="TUMOR PROTEIN P53-INDUCIBLE PROTEIN 11"/>
    <property type="match status" value="1"/>
</dbReference>
<evidence type="ECO:0000256" key="6">
    <source>
        <dbReference type="ARBA" id="ARBA00023136"/>
    </source>
</evidence>
<feature type="transmembrane region" description="Helical" evidence="9">
    <location>
        <begin position="83"/>
        <end position="105"/>
    </location>
</feature>
<evidence type="ECO:0000256" key="1">
    <source>
        <dbReference type="ARBA" id="ARBA00004141"/>
    </source>
</evidence>
<keyword evidence="3" id="KW-0597">Phosphoprotein</keyword>
<name>A0ABM0MGP0_SACKO</name>
<keyword evidence="6 9" id="KW-0472">Membrane</keyword>
<feature type="transmembrane region" description="Helical" evidence="9">
    <location>
        <begin position="117"/>
        <end position="141"/>
    </location>
</feature>
<dbReference type="GeneID" id="100376781"/>
<evidence type="ECO:0000313" key="10">
    <source>
        <dbReference type="Proteomes" id="UP000694865"/>
    </source>
</evidence>
<evidence type="ECO:0000313" key="11">
    <source>
        <dbReference type="RefSeq" id="XP_006819181.1"/>
    </source>
</evidence>
<feature type="region of interest" description="Disordered" evidence="8">
    <location>
        <begin position="1"/>
        <end position="38"/>
    </location>
</feature>
<keyword evidence="4 9" id="KW-0812">Transmembrane</keyword>
<gene>
    <name evidence="11" type="primary">LOC100376781</name>
</gene>
<evidence type="ECO:0000256" key="9">
    <source>
        <dbReference type="SAM" id="Phobius"/>
    </source>
</evidence>
<reference evidence="11" key="1">
    <citation type="submission" date="2025-08" db="UniProtKB">
        <authorList>
            <consortium name="RefSeq"/>
        </authorList>
    </citation>
    <scope>IDENTIFICATION</scope>
    <source>
        <tissue evidence="11">Testes</tissue>
    </source>
</reference>
<evidence type="ECO:0000256" key="8">
    <source>
        <dbReference type="SAM" id="MobiDB-lite"/>
    </source>
</evidence>
<dbReference type="Pfam" id="PF14936">
    <property type="entry name" value="p53-inducible11"/>
    <property type="match status" value="1"/>
</dbReference>
<dbReference type="PANTHER" id="PTHR31584">
    <property type="entry name" value="TUMOR PROTEIN P53-INDUCIBLE PROTEIN 11"/>
    <property type="match status" value="1"/>
</dbReference>
<evidence type="ECO:0000256" key="3">
    <source>
        <dbReference type="ARBA" id="ARBA00022553"/>
    </source>
</evidence>
<evidence type="ECO:0000256" key="4">
    <source>
        <dbReference type="ARBA" id="ARBA00022692"/>
    </source>
</evidence>
<organism evidence="10 11">
    <name type="scientific">Saccoglossus kowalevskii</name>
    <name type="common">Acorn worm</name>
    <dbReference type="NCBI Taxonomy" id="10224"/>
    <lineage>
        <taxon>Eukaryota</taxon>
        <taxon>Metazoa</taxon>
        <taxon>Hemichordata</taxon>
        <taxon>Enteropneusta</taxon>
        <taxon>Harrimaniidae</taxon>
        <taxon>Saccoglossus</taxon>
    </lineage>
</organism>
<protein>
    <recommendedName>
        <fullName evidence="2">Tumor protein p53-inducible protein 11</fullName>
    </recommendedName>
    <alternativeName>
        <fullName evidence="7">p53-induced gene 11 protein</fullName>
    </alternativeName>
</protein>
<dbReference type="Proteomes" id="UP000694865">
    <property type="component" value="Unplaced"/>
</dbReference>
<sequence length="222" mass="24939">MAHHLGEAFPPSRESTPPLFPRTGRFAHPKRKQSSGDLQSRLKTRKLLGVGESEDGSVPLSKIHQILGGDDHCMLVVPIGLRIWQLSVAGMFATVSLLTLMFPGFMFDLPVECDNRYAYVLPARLYGAALLGFAIMTWSVVHSVTKQVIRMSLMADIIYFTIQILVTSYTIWQGDGFTLWSKLVMFVRIVSLVITLFYYICLTGVRGLRRVRSASDLDKKLE</sequence>
<keyword evidence="5 9" id="KW-1133">Transmembrane helix</keyword>
<evidence type="ECO:0000256" key="2">
    <source>
        <dbReference type="ARBA" id="ARBA00019449"/>
    </source>
</evidence>
<keyword evidence="10" id="KW-1185">Reference proteome</keyword>
<dbReference type="RefSeq" id="XP_006819181.1">
    <property type="nucleotide sequence ID" value="XM_006819118.1"/>
</dbReference>
<comment type="subcellular location">
    <subcellularLocation>
        <location evidence="1">Membrane</location>
        <topology evidence="1">Multi-pass membrane protein</topology>
    </subcellularLocation>
</comment>
<feature type="transmembrane region" description="Helical" evidence="9">
    <location>
        <begin position="184"/>
        <end position="205"/>
    </location>
</feature>